<dbReference type="KEGG" id="epe:CI789_18400"/>
<evidence type="ECO:0000313" key="8">
    <source>
        <dbReference type="EMBL" id="TKJ87660.1"/>
    </source>
</evidence>
<dbReference type="SUPFAM" id="SSF46894">
    <property type="entry name" value="C-terminal effector domain of the bipartite response regulators"/>
    <property type="match status" value="1"/>
</dbReference>
<evidence type="ECO:0000256" key="3">
    <source>
        <dbReference type="ARBA" id="ARBA00023125"/>
    </source>
</evidence>
<dbReference type="SMART" id="SM00421">
    <property type="entry name" value="HTH_LUXR"/>
    <property type="match status" value="1"/>
</dbReference>
<proteinExistence type="predicted"/>
<feature type="domain" description="Response regulatory" evidence="6">
    <location>
        <begin position="6"/>
        <end position="126"/>
    </location>
</feature>
<dbReference type="InterPro" id="IPR011006">
    <property type="entry name" value="CheY-like_superfamily"/>
</dbReference>
<evidence type="ECO:0000256" key="1">
    <source>
        <dbReference type="ARBA" id="ARBA00022553"/>
    </source>
</evidence>
<dbReference type="Gene3D" id="1.10.10.10">
    <property type="entry name" value="Winged helix-like DNA-binding domain superfamily/Winged helix DNA-binding domain"/>
    <property type="match status" value="1"/>
</dbReference>
<evidence type="ECO:0000259" key="6">
    <source>
        <dbReference type="PROSITE" id="PS50110"/>
    </source>
</evidence>
<dbReference type="InterPro" id="IPR058245">
    <property type="entry name" value="NreC/VraR/RcsB-like_REC"/>
</dbReference>
<dbReference type="InterPro" id="IPR016032">
    <property type="entry name" value="Sig_transdc_resp-reg_C-effctor"/>
</dbReference>
<dbReference type="GO" id="GO:0006355">
    <property type="term" value="P:regulation of DNA-templated transcription"/>
    <property type="evidence" value="ECO:0007669"/>
    <property type="project" value="InterPro"/>
</dbReference>
<dbReference type="SUPFAM" id="SSF52172">
    <property type="entry name" value="CheY-like"/>
    <property type="match status" value="1"/>
</dbReference>
<accession>A0A3Q8H8R2</accession>
<organism evidence="8 9">
    <name type="scientific">Erwinia persicina</name>
    <dbReference type="NCBI Taxonomy" id="55211"/>
    <lineage>
        <taxon>Bacteria</taxon>
        <taxon>Pseudomonadati</taxon>
        <taxon>Pseudomonadota</taxon>
        <taxon>Gammaproteobacteria</taxon>
        <taxon>Enterobacterales</taxon>
        <taxon>Erwiniaceae</taxon>
        <taxon>Erwinia</taxon>
    </lineage>
</organism>
<dbReference type="Gene3D" id="3.40.50.2300">
    <property type="match status" value="1"/>
</dbReference>
<dbReference type="SMART" id="SM00448">
    <property type="entry name" value="REC"/>
    <property type="match status" value="1"/>
</dbReference>
<evidence type="ECO:0000313" key="7">
    <source>
        <dbReference type="EMBL" id="MBD8108663.1"/>
    </source>
</evidence>
<dbReference type="CDD" id="cd06170">
    <property type="entry name" value="LuxR_C_like"/>
    <property type="match status" value="1"/>
</dbReference>
<dbReference type="PANTHER" id="PTHR43214">
    <property type="entry name" value="TWO-COMPONENT RESPONSE REGULATOR"/>
    <property type="match status" value="1"/>
</dbReference>
<dbReference type="PROSITE" id="PS50043">
    <property type="entry name" value="HTH_LUXR_2"/>
    <property type="match status" value="1"/>
</dbReference>
<dbReference type="AlphaFoldDB" id="A0A3Q8H8R2"/>
<dbReference type="GO" id="GO:0003677">
    <property type="term" value="F:DNA binding"/>
    <property type="evidence" value="ECO:0007669"/>
    <property type="project" value="UniProtKB-KW"/>
</dbReference>
<dbReference type="InterPro" id="IPR036388">
    <property type="entry name" value="WH-like_DNA-bd_sf"/>
</dbReference>
<dbReference type="Pfam" id="PF00072">
    <property type="entry name" value="Response_reg"/>
    <property type="match status" value="1"/>
</dbReference>
<dbReference type="Proteomes" id="UP000306393">
    <property type="component" value="Unassembled WGS sequence"/>
</dbReference>
<gene>
    <name evidence="8" type="ORF">EpCFBP13511_16795</name>
    <name evidence="7" type="ORF">IFT93_19965</name>
</gene>
<reference evidence="8 9" key="1">
    <citation type="journal article" date="2019" name="Sci. Rep.">
        <title>Differences in resource use lead to coexistence of seed-transmitted microbial populations.</title>
        <authorList>
            <person name="Torres-Cortes G."/>
            <person name="Garcia B.J."/>
            <person name="Compant S."/>
            <person name="Rezki S."/>
            <person name="Jones P."/>
            <person name="Preveaux A."/>
            <person name="Briand M."/>
            <person name="Roulet A."/>
            <person name="Bouchez O."/>
            <person name="Jacobson D."/>
            <person name="Barret M."/>
        </authorList>
    </citation>
    <scope>NUCLEOTIDE SEQUENCE [LARGE SCALE GENOMIC DNA]</scope>
    <source>
        <strain evidence="8 9">CFBP13511</strain>
    </source>
</reference>
<dbReference type="STRING" id="1219360.GCA_001571305_03210"/>
<evidence type="ECO:0000256" key="4">
    <source>
        <dbReference type="PROSITE-ProRule" id="PRU00169"/>
    </source>
</evidence>
<evidence type="ECO:0000256" key="2">
    <source>
        <dbReference type="ARBA" id="ARBA00023012"/>
    </source>
</evidence>
<dbReference type="GO" id="GO:0000160">
    <property type="term" value="P:phosphorelay signal transduction system"/>
    <property type="evidence" value="ECO:0007669"/>
    <property type="project" value="InterPro"/>
</dbReference>
<sequence length="214" mass="23762">MYNRYTVAISDDHPHIINSIKMLLANSDRFSITSETVCGKSLLAVLASAPTDIVITDFSLSSDRSAMDGFTKLRALQGRFPDVKVILLTSQNNTAILRGACDYGVKSIISKADPVEETLQACQHITTQSGYYFSSSLRYIKNYLVKGQEKGSPLTPKELEVIRLFSSGYTLSEIAQRQNRTISTISTQKYNAMRRLGVSSNIELIRYAYAQGLI</sequence>
<dbReference type="InterPro" id="IPR000792">
    <property type="entry name" value="Tscrpt_reg_LuxR_C"/>
</dbReference>
<keyword evidence="10" id="KW-1185">Reference proteome</keyword>
<dbReference type="RefSeq" id="WP_062746969.1">
    <property type="nucleotide sequence ID" value="NZ_CP022725.1"/>
</dbReference>
<dbReference type="EMBL" id="QGAC01000016">
    <property type="protein sequence ID" value="TKJ87660.1"/>
    <property type="molecule type" value="Genomic_DNA"/>
</dbReference>
<dbReference type="InterPro" id="IPR001789">
    <property type="entry name" value="Sig_transdc_resp-reg_receiver"/>
</dbReference>
<dbReference type="PRINTS" id="PR00038">
    <property type="entry name" value="HTHLUXR"/>
</dbReference>
<reference evidence="7 10" key="2">
    <citation type="journal article" date="2020" name="FEMS Microbiol. Ecol.">
        <title>Temporal dynamics of bacterial communities during seed development and maturation.</title>
        <authorList>
            <person name="Chesneau G."/>
            <person name="Torres-Cortes G."/>
            <person name="Briand M."/>
            <person name="Darrasse A."/>
            <person name="Preveaux A."/>
            <person name="Marais C."/>
            <person name="Jacques M.A."/>
            <person name="Shade A."/>
            <person name="Barret M."/>
        </authorList>
    </citation>
    <scope>NUCLEOTIDE SEQUENCE [LARGE SCALE GENOMIC DNA]</scope>
    <source>
        <strain evidence="7 10">CFBP13732</strain>
    </source>
</reference>
<protein>
    <submittedName>
        <fullName evidence="8">DNA-binding response regulator</fullName>
    </submittedName>
    <submittedName>
        <fullName evidence="7">Response regulator transcription factor</fullName>
    </submittedName>
</protein>
<dbReference type="GeneID" id="67478786"/>
<keyword evidence="2" id="KW-0902">Two-component regulatory system</keyword>
<evidence type="ECO:0000259" key="5">
    <source>
        <dbReference type="PROSITE" id="PS50043"/>
    </source>
</evidence>
<dbReference type="CDD" id="cd17535">
    <property type="entry name" value="REC_NarL-like"/>
    <property type="match status" value="1"/>
</dbReference>
<dbReference type="PANTHER" id="PTHR43214:SF17">
    <property type="entry name" value="TRANSCRIPTIONAL REGULATORY PROTEIN RCSB"/>
    <property type="match status" value="1"/>
</dbReference>
<dbReference type="InterPro" id="IPR039420">
    <property type="entry name" value="WalR-like"/>
</dbReference>
<dbReference type="Pfam" id="PF00196">
    <property type="entry name" value="GerE"/>
    <property type="match status" value="1"/>
</dbReference>
<evidence type="ECO:0000313" key="9">
    <source>
        <dbReference type="Proteomes" id="UP000306393"/>
    </source>
</evidence>
<dbReference type="EMBL" id="JACYNN010000022">
    <property type="protein sequence ID" value="MBD8108663.1"/>
    <property type="molecule type" value="Genomic_DNA"/>
</dbReference>
<keyword evidence="3 8" id="KW-0238">DNA-binding</keyword>
<dbReference type="OrthoDB" id="281302at2"/>
<name>A0A3Q8H8R2_9GAMM</name>
<dbReference type="Proteomes" id="UP000661012">
    <property type="component" value="Unassembled WGS sequence"/>
</dbReference>
<evidence type="ECO:0000313" key="10">
    <source>
        <dbReference type="Proteomes" id="UP000661012"/>
    </source>
</evidence>
<feature type="domain" description="HTH luxR-type" evidence="5">
    <location>
        <begin position="147"/>
        <end position="212"/>
    </location>
</feature>
<dbReference type="PROSITE" id="PS50110">
    <property type="entry name" value="RESPONSE_REGULATORY"/>
    <property type="match status" value="1"/>
</dbReference>
<comment type="caution">
    <text evidence="8">The sequence shown here is derived from an EMBL/GenBank/DDBJ whole genome shotgun (WGS) entry which is preliminary data.</text>
</comment>
<keyword evidence="1 4" id="KW-0597">Phosphoprotein</keyword>
<feature type="modified residue" description="4-aspartylphosphate" evidence="4">
    <location>
        <position position="57"/>
    </location>
</feature>